<feature type="compositionally biased region" description="Polar residues" evidence="1">
    <location>
        <begin position="30"/>
        <end position="39"/>
    </location>
</feature>
<name>A0ABN8YKU2_RANTA</name>
<feature type="region of interest" description="Disordered" evidence="1">
    <location>
        <begin position="1"/>
        <end position="41"/>
    </location>
</feature>
<proteinExistence type="predicted"/>
<accession>A0ABN8YKU2</accession>
<evidence type="ECO:0000313" key="2">
    <source>
        <dbReference type="EMBL" id="CAI9162180.1"/>
    </source>
</evidence>
<sequence length="187" mass="19221">MRGSGAGVFRGEGRRDSGRVGGKRRRRLHQQQPLASRNNGPEMLASLIADAEVDVLGCSAARGNAEVHSVSGPHLSTSDALREPSFSGLKVCSAVSTARNASRGHFQGVRQVIRGDMEVTPAVGQVGPAQAQACAECSPRAAPGMGPRRTLAPGSGCVVPLLPALLGLLAHVGSRGSSVYLPGRAGR</sequence>
<keyword evidence="3" id="KW-1185">Reference proteome</keyword>
<protein>
    <submittedName>
        <fullName evidence="2">Uncharacterized protein</fullName>
    </submittedName>
</protein>
<reference evidence="2" key="1">
    <citation type="submission" date="2023-04" db="EMBL/GenBank/DDBJ databases">
        <authorList>
            <consortium name="ELIXIR-Norway"/>
        </authorList>
    </citation>
    <scope>NUCLEOTIDE SEQUENCE [LARGE SCALE GENOMIC DNA]</scope>
</reference>
<evidence type="ECO:0000313" key="3">
    <source>
        <dbReference type="Proteomes" id="UP001176941"/>
    </source>
</evidence>
<evidence type="ECO:0000256" key="1">
    <source>
        <dbReference type="SAM" id="MobiDB-lite"/>
    </source>
</evidence>
<gene>
    <name evidence="2" type="ORF">MRATA1EN1_LOCUS11142</name>
</gene>
<dbReference type="EMBL" id="OX459956">
    <property type="protein sequence ID" value="CAI9162180.1"/>
    <property type="molecule type" value="Genomic_DNA"/>
</dbReference>
<dbReference type="Proteomes" id="UP001176941">
    <property type="component" value="Chromosome 20"/>
</dbReference>
<organism evidence="2 3">
    <name type="scientific">Rangifer tarandus platyrhynchus</name>
    <name type="common">Svalbard reindeer</name>
    <dbReference type="NCBI Taxonomy" id="3082113"/>
    <lineage>
        <taxon>Eukaryota</taxon>
        <taxon>Metazoa</taxon>
        <taxon>Chordata</taxon>
        <taxon>Craniata</taxon>
        <taxon>Vertebrata</taxon>
        <taxon>Euteleostomi</taxon>
        <taxon>Mammalia</taxon>
        <taxon>Eutheria</taxon>
        <taxon>Laurasiatheria</taxon>
        <taxon>Artiodactyla</taxon>
        <taxon>Ruminantia</taxon>
        <taxon>Pecora</taxon>
        <taxon>Cervidae</taxon>
        <taxon>Odocoileinae</taxon>
        <taxon>Rangifer</taxon>
    </lineage>
</organism>
<feature type="compositionally biased region" description="Gly residues" evidence="1">
    <location>
        <begin position="1"/>
        <end position="10"/>
    </location>
</feature>